<name>A0ABU5UAB8_9CYAN</name>
<proteinExistence type="predicted"/>
<dbReference type="RefSeq" id="WP_323276100.1">
    <property type="nucleotide sequence ID" value="NZ_JAYGHT010000199.1"/>
</dbReference>
<accession>A0ABU5UAB8</accession>
<dbReference type="EMBL" id="JAYGHT010000199">
    <property type="protein sequence ID" value="MEA5523063.1"/>
    <property type="molecule type" value="Genomic_DNA"/>
</dbReference>
<keyword evidence="1" id="KW-0812">Transmembrane</keyword>
<dbReference type="Proteomes" id="UP001301728">
    <property type="component" value="Unassembled WGS sequence"/>
</dbReference>
<evidence type="ECO:0000256" key="1">
    <source>
        <dbReference type="SAM" id="Phobius"/>
    </source>
</evidence>
<gene>
    <name evidence="2" type="ORF">VB854_29450</name>
</gene>
<keyword evidence="3" id="KW-1185">Reference proteome</keyword>
<feature type="transmembrane region" description="Helical" evidence="1">
    <location>
        <begin position="112"/>
        <end position="132"/>
    </location>
</feature>
<reference evidence="2 3" key="1">
    <citation type="submission" date="2023-12" db="EMBL/GenBank/DDBJ databases">
        <title>Baltic Sea Cyanobacteria.</title>
        <authorList>
            <person name="Delbaje E."/>
            <person name="Fewer D.P."/>
            <person name="Shishido T.K."/>
        </authorList>
    </citation>
    <scope>NUCLEOTIDE SEQUENCE [LARGE SCALE GENOMIC DNA]</scope>
    <source>
        <strain evidence="2 3">CCNP 1315</strain>
    </source>
</reference>
<keyword evidence="1" id="KW-0472">Membrane</keyword>
<feature type="transmembrane region" description="Helical" evidence="1">
    <location>
        <begin position="85"/>
        <end position="106"/>
    </location>
</feature>
<sequence length="437" mass="50176">MKCIHCGTDNNLKERISNQGRCKECNSPFAFEPTTMKTVKITDAFFANALKDISINDTLFFTKKQLFYLLEKRYKRKKFTMKSNFYFLIMYLFLNVIFVTLLGGFIVDSVGMALSVTIVNSIYQMGIIFYLFSCSKGKFLNNRSRNSATKNLKMVGFIILFAGIWVSLFIVNSFTLFCTILLLGLFSIYLGFKQANKPEFSQELIINPNEFQQWLYRWEQVNGTYPKLLPSPLQSLQPATVNPDIINYSFDRLIVCDTAEIAQFLIANNFHFEHNCAIFSKSGYPQNIFKTTMQMLRRNPYLQVYALHSCTPRGMTLVHHLRTSQSWFLDTNQVIIDLGITPRQVLENEGRMLIESSPNSAKYSLELPIEIRGSLSPEELKWLDAGNFVELESFPPQQLIQIIQRGITRDLSLNSAGSDSIFVEDSDNSLYVFQSFG</sequence>
<organism evidence="2 3">
    <name type="scientific">Limnoraphis robusta CCNP1315</name>
    <dbReference type="NCBI Taxonomy" id="3110306"/>
    <lineage>
        <taxon>Bacteria</taxon>
        <taxon>Bacillati</taxon>
        <taxon>Cyanobacteriota</taxon>
        <taxon>Cyanophyceae</taxon>
        <taxon>Oscillatoriophycideae</taxon>
        <taxon>Oscillatoriales</taxon>
        <taxon>Sirenicapillariaceae</taxon>
        <taxon>Limnoraphis</taxon>
    </lineage>
</organism>
<protein>
    <submittedName>
        <fullName evidence="2">Uncharacterized protein</fullName>
    </submittedName>
</protein>
<feature type="transmembrane region" description="Helical" evidence="1">
    <location>
        <begin position="152"/>
        <end position="168"/>
    </location>
</feature>
<dbReference type="Gene3D" id="3.40.1360.10">
    <property type="match status" value="1"/>
</dbReference>
<comment type="caution">
    <text evidence="2">The sequence shown here is derived from an EMBL/GenBank/DDBJ whole genome shotgun (WGS) entry which is preliminary data.</text>
</comment>
<evidence type="ECO:0000313" key="3">
    <source>
        <dbReference type="Proteomes" id="UP001301728"/>
    </source>
</evidence>
<evidence type="ECO:0000313" key="2">
    <source>
        <dbReference type="EMBL" id="MEA5523063.1"/>
    </source>
</evidence>
<dbReference type="SUPFAM" id="SSF56726">
    <property type="entry name" value="DNA topoisomerase IV, alpha subunit"/>
    <property type="match status" value="1"/>
</dbReference>
<keyword evidence="1" id="KW-1133">Transmembrane helix</keyword>
<dbReference type="InterPro" id="IPR036078">
    <property type="entry name" value="Spo11/TopoVI_A_sf"/>
</dbReference>